<keyword evidence="3" id="KW-1185">Reference proteome</keyword>
<feature type="compositionally biased region" description="Acidic residues" evidence="1">
    <location>
        <begin position="206"/>
        <end position="216"/>
    </location>
</feature>
<protein>
    <submittedName>
        <fullName evidence="2">Uncharacterized protein</fullName>
    </submittedName>
</protein>
<accession>A0AAN8MTU6</accession>
<dbReference type="Proteomes" id="UP001313282">
    <property type="component" value="Unassembled WGS sequence"/>
</dbReference>
<dbReference type="EMBL" id="JAVHNR010000004">
    <property type="protein sequence ID" value="KAK6345258.1"/>
    <property type="molecule type" value="Genomic_DNA"/>
</dbReference>
<comment type="caution">
    <text evidence="2">The sequence shown here is derived from an EMBL/GenBank/DDBJ whole genome shotgun (WGS) entry which is preliminary data.</text>
</comment>
<reference evidence="2 3" key="1">
    <citation type="submission" date="2019-10" db="EMBL/GenBank/DDBJ databases">
        <authorList>
            <person name="Palmer J.M."/>
        </authorList>
    </citation>
    <scope>NUCLEOTIDE SEQUENCE [LARGE SCALE GENOMIC DNA]</scope>
    <source>
        <strain evidence="2 3">TWF718</strain>
    </source>
</reference>
<proteinExistence type="predicted"/>
<evidence type="ECO:0000256" key="1">
    <source>
        <dbReference type="SAM" id="MobiDB-lite"/>
    </source>
</evidence>
<feature type="region of interest" description="Disordered" evidence="1">
    <location>
        <begin position="170"/>
        <end position="248"/>
    </location>
</feature>
<sequence>MSKAGVDLPSRVLLTSVFDSLATIQLPTSEPPTSTFSNIPVHLANPIRFLPTASRNIFLTAHCLLPTTFLAALDLLEKSLVERYTTADTPISAPSVYYIRSSPPPPRSLAIPGPNFTSTPTQRPGFPKSGKSYVYEVRPAVWNCTCIAFTLAAYQRHTLLHTQNKGYGFDPEDETGFDAGNSSGEEQEKDIDDKDEDMENNGGNNLEDEEGEESDDNERVPSDTGFDKNNWYGGIHTLGSEPTSRKGTKRSAVPICKHLLAAVLAEKCQGLFGGYIIEKVVTTDKMAEMAVLWE</sequence>
<feature type="compositionally biased region" description="Acidic residues" evidence="1">
    <location>
        <begin position="185"/>
        <end position="199"/>
    </location>
</feature>
<organism evidence="2 3">
    <name type="scientific">Orbilia javanica</name>
    <dbReference type="NCBI Taxonomy" id="47235"/>
    <lineage>
        <taxon>Eukaryota</taxon>
        <taxon>Fungi</taxon>
        <taxon>Dikarya</taxon>
        <taxon>Ascomycota</taxon>
        <taxon>Pezizomycotina</taxon>
        <taxon>Orbiliomycetes</taxon>
        <taxon>Orbiliales</taxon>
        <taxon>Orbiliaceae</taxon>
        <taxon>Orbilia</taxon>
    </lineage>
</organism>
<evidence type="ECO:0000313" key="3">
    <source>
        <dbReference type="Proteomes" id="UP001313282"/>
    </source>
</evidence>
<dbReference type="AlphaFoldDB" id="A0AAN8MTU6"/>
<name>A0AAN8MTU6_9PEZI</name>
<evidence type="ECO:0000313" key="2">
    <source>
        <dbReference type="EMBL" id="KAK6345258.1"/>
    </source>
</evidence>
<gene>
    <name evidence="2" type="ORF">TWF718_007183</name>
</gene>